<sequence length="189" mass="20731">MTARKGTLASITSTLSQTSSTTNNSVSFVLIENPAVMIGGGRQMTVRYNRRRSSSSAISAVADISGTMATAASCHTMPVVKKHSSIQEEDAISVDLGGNRQPSDGKSSAPKKSTQYSDSSASKKIGHVAMLTRRQRMRENAMSKRKRILRPEIISNSKWCHQITRAAPFLQKKMPYSKELCLEGDEFFK</sequence>
<feature type="compositionally biased region" description="Polar residues" evidence="1">
    <location>
        <begin position="100"/>
        <end position="122"/>
    </location>
</feature>
<proteinExistence type="predicted"/>
<dbReference type="Proteomes" id="UP000887565">
    <property type="component" value="Unplaced"/>
</dbReference>
<evidence type="ECO:0000313" key="2">
    <source>
        <dbReference type="Proteomes" id="UP000887565"/>
    </source>
</evidence>
<keyword evidence="2" id="KW-1185">Reference proteome</keyword>
<evidence type="ECO:0000313" key="3">
    <source>
        <dbReference type="WBParaSite" id="nRc.2.0.1.t09062-RA"/>
    </source>
</evidence>
<feature type="compositionally biased region" description="Low complexity" evidence="1">
    <location>
        <begin position="7"/>
        <end position="22"/>
    </location>
</feature>
<reference evidence="3" key="1">
    <citation type="submission" date="2022-11" db="UniProtKB">
        <authorList>
            <consortium name="WormBaseParasite"/>
        </authorList>
    </citation>
    <scope>IDENTIFICATION</scope>
</reference>
<evidence type="ECO:0000256" key="1">
    <source>
        <dbReference type="SAM" id="MobiDB-lite"/>
    </source>
</evidence>
<name>A0A915I4J6_ROMCU</name>
<organism evidence="2 3">
    <name type="scientific">Romanomermis culicivorax</name>
    <name type="common">Nematode worm</name>
    <dbReference type="NCBI Taxonomy" id="13658"/>
    <lineage>
        <taxon>Eukaryota</taxon>
        <taxon>Metazoa</taxon>
        <taxon>Ecdysozoa</taxon>
        <taxon>Nematoda</taxon>
        <taxon>Enoplea</taxon>
        <taxon>Dorylaimia</taxon>
        <taxon>Mermithida</taxon>
        <taxon>Mermithoidea</taxon>
        <taxon>Mermithidae</taxon>
        <taxon>Romanomermis</taxon>
    </lineage>
</organism>
<feature type="region of interest" description="Disordered" evidence="1">
    <location>
        <begin position="92"/>
        <end position="124"/>
    </location>
</feature>
<dbReference type="WBParaSite" id="nRc.2.0.1.t09062-RA">
    <property type="protein sequence ID" value="nRc.2.0.1.t09062-RA"/>
    <property type="gene ID" value="nRc.2.0.1.g09062"/>
</dbReference>
<dbReference type="AlphaFoldDB" id="A0A915I4J6"/>
<protein>
    <submittedName>
        <fullName evidence="3">Uncharacterized protein</fullName>
    </submittedName>
</protein>
<accession>A0A915I4J6</accession>
<feature type="region of interest" description="Disordered" evidence="1">
    <location>
        <begin position="1"/>
        <end position="22"/>
    </location>
</feature>